<evidence type="ECO:0000256" key="5">
    <source>
        <dbReference type="ARBA" id="ARBA00022490"/>
    </source>
</evidence>
<evidence type="ECO:0000256" key="1">
    <source>
        <dbReference type="ARBA" id="ARBA00004240"/>
    </source>
</evidence>
<comment type="subcellular location">
    <subcellularLocation>
        <location evidence="2 9">Cytoplasm</location>
    </subcellularLocation>
    <subcellularLocation>
        <location evidence="1">Endoplasmic reticulum</location>
    </subcellularLocation>
</comment>
<proteinExistence type="inferred from homology"/>
<dbReference type="PANTHER" id="PTHR14094">
    <property type="entry name" value="SIGNAL RECOGNITION PARTICLE 72"/>
    <property type="match status" value="1"/>
</dbReference>
<evidence type="ECO:0000259" key="11">
    <source>
        <dbReference type="Pfam" id="PF08492"/>
    </source>
</evidence>
<accession>A0A9Q8QSH2</accession>
<dbReference type="GO" id="GO:0043022">
    <property type="term" value="F:ribosome binding"/>
    <property type="evidence" value="ECO:0007669"/>
    <property type="project" value="TreeGrafter"/>
</dbReference>
<evidence type="ECO:0000256" key="3">
    <source>
        <dbReference type="ARBA" id="ARBA00007676"/>
    </source>
</evidence>
<dbReference type="Gene3D" id="1.25.40.10">
    <property type="entry name" value="Tetratricopeptide repeat domain"/>
    <property type="match status" value="1"/>
</dbReference>
<dbReference type="Pfam" id="PF17004">
    <property type="entry name" value="SRP_TPR_like"/>
    <property type="match status" value="1"/>
</dbReference>
<dbReference type="InterPro" id="IPR026270">
    <property type="entry name" value="SRP72"/>
</dbReference>
<protein>
    <recommendedName>
        <fullName evidence="4 9">Signal recognition particle subunit SRP72</fullName>
    </recommendedName>
</protein>
<dbReference type="InterPro" id="IPR011990">
    <property type="entry name" value="TPR-like_helical_dom_sf"/>
</dbReference>
<feature type="compositionally biased region" description="Basic residues" evidence="10">
    <location>
        <begin position="594"/>
        <end position="603"/>
    </location>
</feature>
<comment type="similarity">
    <text evidence="3 9">Belongs to the SRP72 family.</text>
</comment>
<dbReference type="SUPFAM" id="SSF48452">
    <property type="entry name" value="TPR-like"/>
    <property type="match status" value="1"/>
</dbReference>
<keyword evidence="8 9" id="KW-0687">Ribonucleoprotein</keyword>
<dbReference type="InterPro" id="IPR013699">
    <property type="entry name" value="Signal_recog_part_SRP72_RNA-bd"/>
</dbReference>
<evidence type="ECO:0000256" key="6">
    <source>
        <dbReference type="ARBA" id="ARBA00022824"/>
    </source>
</evidence>
<sequence length="647" mass="69814">MPQDPATVLAALLRAATIDDHEEVLRAANAAIKANRADVGAQHTRVVALLKLDRFDDVIRAISEGGVKVESRCALEQAYALYKLGKLDEAAALLKSFGLEKRSFSHVASQVAYRAERFGEAELIYRRLLTSGDALQEENDLNINLRATLAQAEWQGSLTAAGSTADQAQDTFELCYNAACAYIAKGALDTAGTLLQRAAKLCDASEDLTEADKKAELKPILAQQAYVHAKLGNTQRALELYRSLDVDGDADPDFVVVAQNNKAALEAKPPNPFLLQRQVATWLSGAIDAKLSNYQSTVLSRNQSVVDILAQKGDGVRERTRKLLDQARRPTIRRDVNYNAVIRAATETQGLADKDALRELASLSKKYPSNVGLVLIAVQLLLKRKSRGAALSVLESFFARLDKSDQEQDLEVRFSPGLVALAVSLMRTQGRATSAKSELIKAATYWRDRPVGASSSLLREAGVELSRSSDAGDLSLAASAFQRLHAENKDDPVVTAGLVASLAASDVAKVEHHAAQLPPVQALVEGINVEGLIRAGVAGTAGSAAPTKKRPAPEETSDEKAAKKRRRRRLPKNYVAGRAPDPERWLPLRDRSTYRPKGKKGKKKAGESTQGGIVKEEETLDLVGGGGVKVEKASASNPSKKKKKGKK</sequence>
<evidence type="ECO:0000313" key="13">
    <source>
        <dbReference type="Proteomes" id="UP000829364"/>
    </source>
</evidence>
<dbReference type="InterPro" id="IPR031545">
    <property type="entry name" value="SRP72_TPR-like"/>
</dbReference>
<feature type="compositionally biased region" description="Basic and acidic residues" evidence="10">
    <location>
        <begin position="580"/>
        <end position="593"/>
    </location>
</feature>
<evidence type="ECO:0000256" key="9">
    <source>
        <dbReference type="PIRNR" id="PIRNR038922"/>
    </source>
</evidence>
<dbReference type="Proteomes" id="UP000829364">
    <property type="component" value="Chromosome 11"/>
</dbReference>
<dbReference type="PIRSF" id="PIRSF038922">
    <property type="entry name" value="SRP72"/>
    <property type="match status" value="1"/>
</dbReference>
<keyword evidence="5 9" id="KW-0963">Cytoplasm</keyword>
<dbReference type="EMBL" id="CP086364">
    <property type="protein sequence ID" value="UNI24461.1"/>
    <property type="molecule type" value="Genomic_DNA"/>
</dbReference>
<dbReference type="PANTHER" id="PTHR14094:SF9">
    <property type="entry name" value="SIGNAL RECOGNITION PARTICLE SUBUNIT SRP72"/>
    <property type="match status" value="1"/>
</dbReference>
<reference evidence="12" key="1">
    <citation type="submission" date="2021-11" db="EMBL/GenBank/DDBJ databases">
        <title>Purpureocillium_takamizusanense_genome.</title>
        <authorList>
            <person name="Nguyen N.-H."/>
        </authorList>
    </citation>
    <scope>NUCLEOTIDE SEQUENCE</scope>
    <source>
        <strain evidence="12">PT3</strain>
    </source>
</reference>
<dbReference type="Pfam" id="PF08492">
    <property type="entry name" value="SRP72"/>
    <property type="match status" value="1"/>
</dbReference>
<evidence type="ECO:0000256" key="10">
    <source>
        <dbReference type="SAM" id="MobiDB-lite"/>
    </source>
</evidence>
<dbReference type="GO" id="GO:0006614">
    <property type="term" value="P:SRP-dependent cotranslational protein targeting to membrane"/>
    <property type="evidence" value="ECO:0007669"/>
    <property type="project" value="UniProtKB-UniRule"/>
</dbReference>
<feature type="compositionally biased region" description="Basic residues" evidence="10">
    <location>
        <begin position="562"/>
        <end position="571"/>
    </location>
</feature>
<dbReference type="GeneID" id="72072149"/>
<feature type="region of interest" description="Disordered" evidence="10">
    <location>
        <begin position="539"/>
        <end position="647"/>
    </location>
</feature>
<dbReference type="GO" id="GO:0005786">
    <property type="term" value="C:signal recognition particle, endoplasmic reticulum targeting"/>
    <property type="evidence" value="ECO:0007669"/>
    <property type="project" value="UniProtKB-UniRule"/>
</dbReference>
<dbReference type="OrthoDB" id="5421607at2759"/>
<evidence type="ECO:0000256" key="7">
    <source>
        <dbReference type="ARBA" id="ARBA00023135"/>
    </source>
</evidence>
<gene>
    <name evidence="12" type="primary">srp72</name>
    <name evidence="12" type="ORF">JDV02_010204</name>
</gene>
<dbReference type="AlphaFoldDB" id="A0A9Q8QSH2"/>
<dbReference type="GO" id="GO:0005783">
    <property type="term" value="C:endoplasmic reticulum"/>
    <property type="evidence" value="ECO:0007669"/>
    <property type="project" value="UniProtKB-SubCell"/>
</dbReference>
<evidence type="ECO:0000256" key="8">
    <source>
        <dbReference type="ARBA" id="ARBA00023274"/>
    </source>
</evidence>
<feature type="domain" description="Signal recognition particle SRP72 subunit RNA-binding" evidence="11">
    <location>
        <begin position="547"/>
        <end position="596"/>
    </location>
</feature>
<organism evidence="12 13">
    <name type="scientific">Purpureocillium takamizusanense</name>
    <dbReference type="NCBI Taxonomy" id="2060973"/>
    <lineage>
        <taxon>Eukaryota</taxon>
        <taxon>Fungi</taxon>
        <taxon>Dikarya</taxon>
        <taxon>Ascomycota</taxon>
        <taxon>Pezizomycotina</taxon>
        <taxon>Sordariomycetes</taxon>
        <taxon>Hypocreomycetidae</taxon>
        <taxon>Hypocreales</taxon>
        <taxon>Ophiocordycipitaceae</taxon>
        <taxon>Purpureocillium</taxon>
    </lineage>
</organism>
<keyword evidence="7 9" id="KW-0733">Signal recognition particle</keyword>
<evidence type="ECO:0000256" key="4">
    <source>
        <dbReference type="ARBA" id="ARBA00018350"/>
    </source>
</evidence>
<dbReference type="GO" id="GO:0008312">
    <property type="term" value="F:7S RNA binding"/>
    <property type="evidence" value="ECO:0007669"/>
    <property type="project" value="InterPro"/>
</dbReference>
<keyword evidence="6" id="KW-0256">Endoplasmic reticulum</keyword>
<comment type="function">
    <text evidence="9">Component of the signal recognition particle (SRP) complex, a ribonucleoprotein complex that mediates the cotranslational targeting of secretory and membrane proteins to the endoplasmic reticulum (ER).</text>
</comment>
<evidence type="ECO:0000313" key="12">
    <source>
        <dbReference type="EMBL" id="UNI24461.1"/>
    </source>
</evidence>
<dbReference type="KEGG" id="ptkz:JDV02_010204"/>
<dbReference type="RefSeq" id="XP_047847942.1">
    <property type="nucleotide sequence ID" value="XM_047991929.1"/>
</dbReference>
<evidence type="ECO:0000256" key="2">
    <source>
        <dbReference type="ARBA" id="ARBA00004496"/>
    </source>
</evidence>
<keyword evidence="13" id="KW-1185">Reference proteome</keyword>
<dbReference type="FunFam" id="1.25.40.10:FF:000512">
    <property type="entry name" value="Signal recognition particle subunit SRP72"/>
    <property type="match status" value="1"/>
</dbReference>
<name>A0A9Q8QSH2_9HYPO</name>